<feature type="region of interest" description="Disordered" evidence="1">
    <location>
        <begin position="27"/>
        <end position="50"/>
    </location>
</feature>
<evidence type="ECO:0000256" key="1">
    <source>
        <dbReference type="SAM" id="MobiDB-lite"/>
    </source>
</evidence>
<feature type="signal peptide" evidence="2">
    <location>
        <begin position="1"/>
        <end position="18"/>
    </location>
</feature>
<dbReference type="RefSeq" id="WP_169351605.1">
    <property type="nucleotide sequence ID" value="NZ_JABBJJ010000426.1"/>
</dbReference>
<protein>
    <recommendedName>
        <fullName evidence="5">Lipoprotein</fullName>
    </recommendedName>
</protein>
<feature type="chain" id="PRO_5032836452" description="Lipoprotein" evidence="2">
    <location>
        <begin position="19"/>
        <end position="105"/>
    </location>
</feature>
<evidence type="ECO:0000313" key="3">
    <source>
        <dbReference type="EMBL" id="NMO22465.1"/>
    </source>
</evidence>
<sequence>MKRLLVSAVAMFAIHAVGCGGGALEEGEAPAPVPEAGEVTQQGPIGGVRKGTRDSYYSDSSYTTLVGVREYGCPPSTIHVNWGTTSAYKISTPFVCYVDPPLVER</sequence>
<reference evidence="3 4" key="1">
    <citation type="submission" date="2020-04" db="EMBL/GenBank/DDBJ databases">
        <title>Draft genome of Pyxidicoccus fallax type strain.</title>
        <authorList>
            <person name="Whitworth D.E."/>
        </authorList>
    </citation>
    <scope>NUCLEOTIDE SEQUENCE [LARGE SCALE GENOMIC DNA]</scope>
    <source>
        <strain evidence="3 4">DSM 14698</strain>
    </source>
</reference>
<organism evidence="3 4">
    <name type="scientific">Pyxidicoccus fallax</name>
    <dbReference type="NCBI Taxonomy" id="394095"/>
    <lineage>
        <taxon>Bacteria</taxon>
        <taxon>Pseudomonadati</taxon>
        <taxon>Myxococcota</taxon>
        <taxon>Myxococcia</taxon>
        <taxon>Myxococcales</taxon>
        <taxon>Cystobacterineae</taxon>
        <taxon>Myxococcaceae</taxon>
        <taxon>Pyxidicoccus</taxon>
    </lineage>
</organism>
<name>A0A848LWQ9_9BACT</name>
<evidence type="ECO:0000313" key="4">
    <source>
        <dbReference type="Proteomes" id="UP000518300"/>
    </source>
</evidence>
<evidence type="ECO:0008006" key="5">
    <source>
        <dbReference type="Google" id="ProtNLM"/>
    </source>
</evidence>
<dbReference type="EMBL" id="JABBJJ010000426">
    <property type="protein sequence ID" value="NMO22465.1"/>
    <property type="molecule type" value="Genomic_DNA"/>
</dbReference>
<dbReference type="AlphaFoldDB" id="A0A848LWQ9"/>
<dbReference type="Proteomes" id="UP000518300">
    <property type="component" value="Unassembled WGS sequence"/>
</dbReference>
<keyword evidence="2" id="KW-0732">Signal</keyword>
<proteinExistence type="predicted"/>
<accession>A0A848LWQ9</accession>
<evidence type="ECO:0000256" key="2">
    <source>
        <dbReference type="SAM" id="SignalP"/>
    </source>
</evidence>
<keyword evidence="4" id="KW-1185">Reference proteome</keyword>
<gene>
    <name evidence="3" type="ORF">HG543_47555</name>
</gene>
<comment type="caution">
    <text evidence="3">The sequence shown here is derived from an EMBL/GenBank/DDBJ whole genome shotgun (WGS) entry which is preliminary data.</text>
</comment>